<dbReference type="EMBL" id="AWWV01004152">
    <property type="protein sequence ID" value="OMP07855.1"/>
    <property type="molecule type" value="Genomic_DNA"/>
</dbReference>
<comment type="caution">
    <text evidence="1">The sequence shown here is derived from an EMBL/GenBank/DDBJ whole genome shotgun (WGS) entry which is preliminary data.</text>
</comment>
<protein>
    <submittedName>
        <fullName evidence="1">Uncharacterized protein</fullName>
    </submittedName>
</protein>
<reference evidence="1 2" key="1">
    <citation type="submission" date="2013-09" db="EMBL/GenBank/DDBJ databases">
        <title>Corchorus capsularis genome sequencing.</title>
        <authorList>
            <person name="Alam M."/>
            <person name="Haque M.S."/>
            <person name="Islam M.S."/>
            <person name="Emdad E.M."/>
            <person name="Islam M.M."/>
            <person name="Ahmed B."/>
            <person name="Halim A."/>
            <person name="Hossen Q.M.M."/>
            <person name="Hossain M.Z."/>
            <person name="Ahmed R."/>
            <person name="Khan M.M."/>
            <person name="Islam R."/>
            <person name="Rashid M.M."/>
            <person name="Khan S.A."/>
            <person name="Rahman M.S."/>
            <person name="Alam M."/>
        </authorList>
    </citation>
    <scope>NUCLEOTIDE SEQUENCE [LARGE SCALE GENOMIC DNA]</scope>
    <source>
        <strain evidence="2">cv. CVL-1</strain>
        <tissue evidence="1">Whole seedling</tissue>
    </source>
</reference>
<proteinExistence type="predicted"/>
<keyword evidence="2" id="KW-1185">Reference proteome</keyword>
<organism evidence="1 2">
    <name type="scientific">Corchorus capsularis</name>
    <name type="common">Jute</name>
    <dbReference type="NCBI Taxonomy" id="210143"/>
    <lineage>
        <taxon>Eukaryota</taxon>
        <taxon>Viridiplantae</taxon>
        <taxon>Streptophyta</taxon>
        <taxon>Embryophyta</taxon>
        <taxon>Tracheophyta</taxon>
        <taxon>Spermatophyta</taxon>
        <taxon>Magnoliopsida</taxon>
        <taxon>eudicotyledons</taxon>
        <taxon>Gunneridae</taxon>
        <taxon>Pentapetalae</taxon>
        <taxon>rosids</taxon>
        <taxon>malvids</taxon>
        <taxon>Malvales</taxon>
        <taxon>Malvaceae</taxon>
        <taxon>Grewioideae</taxon>
        <taxon>Apeibeae</taxon>
        <taxon>Corchorus</taxon>
    </lineage>
</organism>
<accession>A0A1R3KL85</accession>
<name>A0A1R3KL85_COCAP</name>
<sequence>ERWLSGLKRRIANPLCELFVPR</sequence>
<evidence type="ECO:0000313" key="2">
    <source>
        <dbReference type="Proteomes" id="UP000188268"/>
    </source>
</evidence>
<evidence type="ECO:0000313" key="1">
    <source>
        <dbReference type="EMBL" id="OMP07855.1"/>
    </source>
</evidence>
<dbReference type="Gramene" id="OMP07855">
    <property type="protein sequence ID" value="OMP07855"/>
    <property type="gene ID" value="CCACVL1_01203"/>
</dbReference>
<feature type="non-terminal residue" evidence="1">
    <location>
        <position position="1"/>
    </location>
</feature>
<gene>
    <name evidence="1" type="ORF">CCACVL1_01203</name>
</gene>
<dbReference type="Proteomes" id="UP000188268">
    <property type="component" value="Unassembled WGS sequence"/>
</dbReference>
<feature type="non-terminal residue" evidence="1">
    <location>
        <position position="22"/>
    </location>
</feature>
<dbReference type="AlphaFoldDB" id="A0A1R3KL85"/>